<dbReference type="GO" id="GO:0003824">
    <property type="term" value="F:catalytic activity"/>
    <property type="evidence" value="ECO:0007669"/>
    <property type="project" value="InterPro"/>
</dbReference>
<dbReference type="SUPFAM" id="SSF56219">
    <property type="entry name" value="DNase I-like"/>
    <property type="match status" value="1"/>
</dbReference>
<dbReference type="Gene3D" id="3.60.10.10">
    <property type="entry name" value="Endonuclease/exonuclease/phosphatase"/>
    <property type="match status" value="1"/>
</dbReference>
<dbReference type="Proteomes" id="UP000504618">
    <property type="component" value="Unplaced"/>
</dbReference>
<dbReference type="CDD" id="cd09076">
    <property type="entry name" value="L1-EN"/>
    <property type="match status" value="1"/>
</dbReference>
<sequence length="172" mass="19800">MILGTWNTRSLYRTGALEALCQETMRYRIDVLAVQETRWTGEGVYDTRTHTILHSGNKDRHEHGVAFLVDRRFKDRILNFTAINERVCVIRLKTKFFNLSIINAHAETEEKDEVTKDNFYSGLEQAFDTIPSNDIKMVIGDLNAKIGKELTIETSWDCIACMRNQTTMAYAS</sequence>
<feature type="domain" description="Endonuclease/exonuclease/phosphatase" evidence="1">
    <location>
        <begin position="4"/>
        <end position="144"/>
    </location>
</feature>
<dbReference type="RefSeq" id="XP_024886469.1">
    <property type="nucleotide sequence ID" value="XM_025030701.1"/>
</dbReference>
<keyword evidence="2" id="KW-1185">Reference proteome</keyword>
<organism evidence="2 3">
    <name type="scientific">Temnothorax curvispinosus</name>
    <dbReference type="NCBI Taxonomy" id="300111"/>
    <lineage>
        <taxon>Eukaryota</taxon>
        <taxon>Metazoa</taxon>
        <taxon>Ecdysozoa</taxon>
        <taxon>Arthropoda</taxon>
        <taxon>Hexapoda</taxon>
        <taxon>Insecta</taxon>
        <taxon>Pterygota</taxon>
        <taxon>Neoptera</taxon>
        <taxon>Endopterygota</taxon>
        <taxon>Hymenoptera</taxon>
        <taxon>Apocrita</taxon>
        <taxon>Aculeata</taxon>
        <taxon>Formicoidea</taxon>
        <taxon>Formicidae</taxon>
        <taxon>Myrmicinae</taxon>
        <taxon>Temnothorax</taxon>
    </lineage>
</organism>
<evidence type="ECO:0000313" key="2">
    <source>
        <dbReference type="Proteomes" id="UP000504618"/>
    </source>
</evidence>
<dbReference type="OrthoDB" id="7555192at2759"/>
<dbReference type="AlphaFoldDB" id="A0A6J1QV54"/>
<dbReference type="GeneID" id="112463971"/>
<dbReference type="InterPro" id="IPR005135">
    <property type="entry name" value="Endo/exonuclease/phosphatase"/>
</dbReference>
<proteinExistence type="predicted"/>
<evidence type="ECO:0000259" key="1">
    <source>
        <dbReference type="Pfam" id="PF03372"/>
    </source>
</evidence>
<dbReference type="Pfam" id="PF03372">
    <property type="entry name" value="Exo_endo_phos"/>
    <property type="match status" value="1"/>
</dbReference>
<name>A0A6J1QV54_9HYME</name>
<accession>A0A6J1QV54</accession>
<dbReference type="InterPro" id="IPR036691">
    <property type="entry name" value="Endo/exonu/phosph_ase_sf"/>
</dbReference>
<evidence type="ECO:0000313" key="3">
    <source>
        <dbReference type="RefSeq" id="XP_024886469.1"/>
    </source>
</evidence>
<gene>
    <name evidence="3" type="primary">LOC112463971</name>
</gene>
<protein>
    <submittedName>
        <fullName evidence="3">Craniofacial development protein 2-like</fullName>
    </submittedName>
</protein>
<reference evidence="3" key="1">
    <citation type="submission" date="2025-08" db="UniProtKB">
        <authorList>
            <consortium name="RefSeq"/>
        </authorList>
    </citation>
    <scope>IDENTIFICATION</scope>
    <source>
        <tissue evidence="3">Whole body</tissue>
    </source>
</reference>